<dbReference type="EMBL" id="BAAAVI010000023">
    <property type="protein sequence ID" value="GAA2874888.1"/>
    <property type="molecule type" value="Genomic_DNA"/>
</dbReference>
<evidence type="ECO:0000256" key="5">
    <source>
        <dbReference type="ARBA" id="ARBA00022806"/>
    </source>
</evidence>
<dbReference type="Pfam" id="PF16124">
    <property type="entry name" value="RecQ_Zn_bind"/>
    <property type="match status" value="1"/>
</dbReference>
<evidence type="ECO:0000313" key="16">
    <source>
        <dbReference type="Proteomes" id="UP001500831"/>
    </source>
</evidence>
<accession>A0ABP6IFW7</accession>
<evidence type="ECO:0000259" key="13">
    <source>
        <dbReference type="PROSITE" id="PS51192"/>
    </source>
</evidence>
<feature type="domain" description="Helicase ATP-binding" evidence="13">
    <location>
        <begin position="35"/>
        <end position="202"/>
    </location>
</feature>
<comment type="caution">
    <text evidence="15">The sequence shown here is derived from an EMBL/GenBank/DDBJ whole genome shotgun (WGS) entry which is preliminary data.</text>
</comment>
<keyword evidence="3" id="KW-0547">Nucleotide-binding</keyword>
<evidence type="ECO:0000256" key="11">
    <source>
        <dbReference type="ARBA" id="ARBA00044535"/>
    </source>
</evidence>
<dbReference type="RefSeq" id="WP_344972658.1">
    <property type="nucleotide sequence ID" value="NZ_BAAAVI010000023.1"/>
</dbReference>
<dbReference type="InterPro" id="IPR032284">
    <property type="entry name" value="RecQ_Zn-bd"/>
</dbReference>
<evidence type="ECO:0000256" key="9">
    <source>
        <dbReference type="ARBA" id="ARBA00034617"/>
    </source>
</evidence>
<dbReference type="EC" id="5.6.2.4" evidence="10"/>
<dbReference type="SUPFAM" id="SSF52540">
    <property type="entry name" value="P-loop containing nucleoside triphosphate hydrolases"/>
    <property type="match status" value="1"/>
</dbReference>
<keyword evidence="5 15" id="KW-0347">Helicase</keyword>
<dbReference type="SMART" id="SM00487">
    <property type="entry name" value="DEXDc"/>
    <property type="match status" value="1"/>
</dbReference>
<dbReference type="PANTHER" id="PTHR13710:SF105">
    <property type="entry name" value="ATP-DEPENDENT DNA HELICASE Q1"/>
    <property type="match status" value="1"/>
</dbReference>
<keyword evidence="16" id="KW-1185">Reference proteome</keyword>
<feature type="domain" description="Helicase C-terminal" evidence="14">
    <location>
        <begin position="230"/>
        <end position="374"/>
    </location>
</feature>
<gene>
    <name evidence="15" type="ORF">GCM10010517_35660</name>
</gene>
<dbReference type="InterPro" id="IPR027417">
    <property type="entry name" value="P-loop_NTPase"/>
</dbReference>
<keyword evidence="7" id="KW-0238">DNA-binding</keyword>
<evidence type="ECO:0000256" key="3">
    <source>
        <dbReference type="ARBA" id="ARBA00022741"/>
    </source>
</evidence>
<keyword evidence="8" id="KW-0413">Isomerase</keyword>
<dbReference type="CDD" id="cd17920">
    <property type="entry name" value="DEXHc_RecQ"/>
    <property type="match status" value="1"/>
</dbReference>
<comment type="similarity">
    <text evidence="1">Belongs to the helicase family. RecQ subfamily.</text>
</comment>
<name>A0ABP6IFW7_9ACTN</name>
<evidence type="ECO:0000256" key="4">
    <source>
        <dbReference type="ARBA" id="ARBA00022801"/>
    </source>
</evidence>
<dbReference type="SMART" id="SM00490">
    <property type="entry name" value="HELICc"/>
    <property type="match status" value="1"/>
</dbReference>
<keyword evidence="6" id="KW-0067">ATP-binding</keyword>
<reference evidence="16" key="1">
    <citation type="journal article" date="2019" name="Int. J. Syst. Evol. Microbiol.">
        <title>The Global Catalogue of Microorganisms (GCM) 10K type strain sequencing project: providing services to taxonomists for standard genome sequencing and annotation.</title>
        <authorList>
            <consortium name="The Broad Institute Genomics Platform"/>
            <consortium name="The Broad Institute Genome Sequencing Center for Infectious Disease"/>
            <person name="Wu L."/>
            <person name="Ma J."/>
        </authorList>
    </citation>
    <scope>NUCLEOTIDE SEQUENCE [LARGE SCALE GENOMIC DNA]</scope>
    <source>
        <strain evidence="16">JCM 6242</strain>
    </source>
</reference>
<dbReference type="InterPro" id="IPR001650">
    <property type="entry name" value="Helicase_C-like"/>
</dbReference>
<dbReference type="InterPro" id="IPR011545">
    <property type="entry name" value="DEAD/DEAH_box_helicase_dom"/>
</dbReference>
<dbReference type="InterPro" id="IPR036388">
    <property type="entry name" value="WH-like_DNA-bd_sf"/>
</dbReference>
<dbReference type="NCBIfam" id="TIGR00614">
    <property type="entry name" value="recQ_fam"/>
    <property type="match status" value="1"/>
</dbReference>
<dbReference type="GO" id="GO:0004386">
    <property type="term" value="F:helicase activity"/>
    <property type="evidence" value="ECO:0007669"/>
    <property type="project" value="UniProtKB-KW"/>
</dbReference>
<dbReference type="Proteomes" id="UP001500831">
    <property type="component" value="Unassembled WGS sequence"/>
</dbReference>
<dbReference type="Pfam" id="PF00271">
    <property type="entry name" value="Helicase_C"/>
    <property type="match status" value="1"/>
</dbReference>
<comment type="catalytic activity">
    <reaction evidence="9">
        <text>Couples ATP hydrolysis with the unwinding of duplex DNA by translocating in the 3'-5' direction.</text>
        <dbReference type="EC" id="5.6.2.4"/>
    </reaction>
</comment>
<dbReference type="Gene3D" id="1.10.10.10">
    <property type="entry name" value="Winged helix-like DNA-binding domain superfamily/Winged helix DNA-binding domain"/>
    <property type="match status" value="1"/>
</dbReference>
<evidence type="ECO:0000259" key="14">
    <source>
        <dbReference type="PROSITE" id="PS51194"/>
    </source>
</evidence>
<evidence type="ECO:0000256" key="12">
    <source>
        <dbReference type="ARBA" id="ARBA00044550"/>
    </source>
</evidence>
<organism evidence="15 16">
    <name type="scientific">Streptosporangium fragile</name>
    <dbReference type="NCBI Taxonomy" id="46186"/>
    <lineage>
        <taxon>Bacteria</taxon>
        <taxon>Bacillati</taxon>
        <taxon>Actinomycetota</taxon>
        <taxon>Actinomycetes</taxon>
        <taxon>Streptosporangiales</taxon>
        <taxon>Streptosporangiaceae</taxon>
        <taxon>Streptosporangium</taxon>
    </lineage>
</organism>
<dbReference type="InterPro" id="IPR014001">
    <property type="entry name" value="Helicase_ATP-bd"/>
</dbReference>
<keyword evidence="4" id="KW-0378">Hydrolase</keyword>
<evidence type="ECO:0000256" key="8">
    <source>
        <dbReference type="ARBA" id="ARBA00023235"/>
    </source>
</evidence>
<dbReference type="PANTHER" id="PTHR13710">
    <property type="entry name" value="DNA HELICASE RECQ FAMILY MEMBER"/>
    <property type="match status" value="1"/>
</dbReference>
<keyword evidence="2" id="KW-0479">Metal-binding</keyword>
<dbReference type="PROSITE" id="PS51194">
    <property type="entry name" value="HELICASE_CTER"/>
    <property type="match status" value="1"/>
</dbReference>
<sequence>MDVGDGSGARARRLRAVAREVFGWRELWPGQLEAMRHLLAGGDALVVMPTGGGKSAVYQVPALLLDGPTVVVSPLIALQRDQVAALMSADAGGAVAVNSAQSGGDDSLDAVRAGTAEFVFLSPEQLAKPGTVERLRAARPSLIAVDEAHCVAAWGHDFRPDYLRLAHVIERLGHPPVAALTATATPSVREEIVSALGLSDVRQVVRGFDRPNLDLEVRRFVTPEDLRRALIEDAASRTGLGLVYVATRRAAEEYADALREAGRRAEPYHAGMKAAERHRIHETFRDDGLDVVVATSAFGMGIDKPDVRYVLHAAPPESPDSYYQEIGRAGRDGEPSAAVLFYRPEDLGLRRFFAGGRADEEMLLRVATLVHEHGGTVPARELRAVLDIGATRLTRLVNLLERAGAVGTTARGGLRRVPGGPDPERAVARAADLDDTRRRIDESRIDMMRGYAETTGCRRRFLLEYFGEPYERTCGACDTCRAGVSAEPGTDGPYAMHARVRHSVWGTGMVMSRESDRITVLFDEVGYKTLSLEAVEREDLLATG</sequence>
<evidence type="ECO:0000313" key="15">
    <source>
        <dbReference type="EMBL" id="GAA2874888.1"/>
    </source>
</evidence>
<dbReference type="PROSITE" id="PS51192">
    <property type="entry name" value="HELICASE_ATP_BIND_1"/>
    <property type="match status" value="1"/>
</dbReference>
<evidence type="ECO:0000256" key="2">
    <source>
        <dbReference type="ARBA" id="ARBA00022723"/>
    </source>
</evidence>
<dbReference type="Pfam" id="PF00270">
    <property type="entry name" value="DEAD"/>
    <property type="match status" value="1"/>
</dbReference>
<evidence type="ECO:0000256" key="10">
    <source>
        <dbReference type="ARBA" id="ARBA00034808"/>
    </source>
</evidence>
<proteinExistence type="inferred from homology"/>
<dbReference type="Gene3D" id="3.40.50.300">
    <property type="entry name" value="P-loop containing nucleotide triphosphate hydrolases"/>
    <property type="match status" value="2"/>
</dbReference>
<dbReference type="InterPro" id="IPR004589">
    <property type="entry name" value="DNA_helicase_ATP-dep_RecQ"/>
</dbReference>
<evidence type="ECO:0000256" key="6">
    <source>
        <dbReference type="ARBA" id="ARBA00022840"/>
    </source>
</evidence>
<evidence type="ECO:0000256" key="1">
    <source>
        <dbReference type="ARBA" id="ARBA00005446"/>
    </source>
</evidence>
<protein>
    <recommendedName>
        <fullName evidence="11">ATP-dependent DNA helicase RecQ</fullName>
        <ecNumber evidence="10">5.6.2.4</ecNumber>
    </recommendedName>
    <alternativeName>
        <fullName evidence="12">DNA 3'-5' helicase RecQ</fullName>
    </alternativeName>
</protein>
<evidence type="ECO:0000256" key="7">
    <source>
        <dbReference type="ARBA" id="ARBA00023125"/>
    </source>
</evidence>